<dbReference type="HAMAP" id="MF_00492">
    <property type="entry name" value="Transaldolase_1"/>
    <property type="match status" value="1"/>
</dbReference>
<dbReference type="NCBIfam" id="NF009001">
    <property type="entry name" value="PRK12346.1"/>
    <property type="match status" value="1"/>
</dbReference>
<dbReference type="GO" id="GO:0005737">
    <property type="term" value="C:cytoplasm"/>
    <property type="evidence" value="ECO:0007669"/>
    <property type="project" value="InterPro"/>
</dbReference>
<evidence type="ECO:0000256" key="2">
    <source>
        <dbReference type="ARBA" id="ARBA00008012"/>
    </source>
</evidence>
<sequence>MTEPQCKKVKMPSSLEQLKSVTTVVADTGDFEAMEKFKPTDATTNPSLILAAANQKKYVPLLDKAVQYGKKVGSTLAEQTEAAIDMTCVLFGLEILKIIPGRVSTEVDARLSFDKEASIEKAKKLIALYEEAGISKERVLIKLASTWEGIQAAKELEDKYGIHCNLTLLFSFGQAVACAEAGVTLISPFVGRILDWYVANTDQKSFDAKEDPGVISVTKIYNYYKKFDYKTVVMGASFRNIGEIRELAGCDLLTISPKLLEELEKSNEPIQSILNPATAKKSDLKQINLDEANFRWLLNEDQMATDKLSDGIRKFAVDMRKLEKLLQEKIQG</sequence>
<dbReference type="Pfam" id="PF00923">
    <property type="entry name" value="TAL_FSA"/>
    <property type="match status" value="1"/>
</dbReference>
<gene>
    <name evidence="10" type="primary">LOC107274473</name>
</gene>
<dbReference type="GO" id="GO:0005975">
    <property type="term" value="P:carbohydrate metabolic process"/>
    <property type="evidence" value="ECO:0007669"/>
    <property type="project" value="InterPro"/>
</dbReference>
<evidence type="ECO:0000256" key="3">
    <source>
        <dbReference type="ARBA" id="ARBA00013151"/>
    </source>
</evidence>
<evidence type="ECO:0000313" key="9">
    <source>
        <dbReference type="Proteomes" id="UP000694920"/>
    </source>
</evidence>
<dbReference type="PROSITE" id="PS00958">
    <property type="entry name" value="TRANSALDOLASE_2"/>
    <property type="match status" value="1"/>
</dbReference>
<dbReference type="CTD" id="37804"/>
<proteinExistence type="inferred from homology"/>
<dbReference type="SUPFAM" id="SSF51569">
    <property type="entry name" value="Aldolase"/>
    <property type="match status" value="1"/>
</dbReference>
<dbReference type="PANTHER" id="PTHR10683:SF18">
    <property type="entry name" value="TRANSALDOLASE"/>
    <property type="match status" value="1"/>
</dbReference>
<dbReference type="EC" id="2.2.1.2" evidence="3 8"/>
<protein>
    <recommendedName>
        <fullName evidence="3 8">Transaldolase</fullName>
        <ecNumber evidence="3 8">2.2.1.2</ecNumber>
    </recommendedName>
</protein>
<comment type="function">
    <text evidence="8">Catalyzes the rate-limiting step of the non-oxidative phase in the pentose phosphate pathway. Catalyzes the reversible conversion of sedheptulose-7-phosphate and D-glyceraldehyde 3-phosphate into erythrose-4-phosphate and beta-D-fructose 6-phosphate.</text>
</comment>
<evidence type="ECO:0000256" key="8">
    <source>
        <dbReference type="RuleBase" id="RU000501"/>
    </source>
</evidence>
<dbReference type="InterPro" id="IPR001585">
    <property type="entry name" value="TAL/FSA"/>
</dbReference>
<dbReference type="PROSITE" id="PS01054">
    <property type="entry name" value="TRANSALDOLASE_1"/>
    <property type="match status" value="1"/>
</dbReference>
<dbReference type="GO" id="GO:0009052">
    <property type="term" value="P:pentose-phosphate shunt, non-oxidative branch"/>
    <property type="evidence" value="ECO:0007669"/>
    <property type="project" value="TreeGrafter"/>
</dbReference>
<evidence type="ECO:0000256" key="1">
    <source>
        <dbReference type="ARBA" id="ARBA00004857"/>
    </source>
</evidence>
<evidence type="ECO:0000256" key="7">
    <source>
        <dbReference type="ARBA" id="ARBA00048810"/>
    </source>
</evidence>
<reference evidence="10" key="1">
    <citation type="submission" date="2025-08" db="UniProtKB">
        <authorList>
            <consortium name="RefSeq"/>
        </authorList>
    </citation>
    <scope>IDENTIFICATION</scope>
</reference>
<keyword evidence="5 8" id="KW-0570">Pentose shunt</keyword>
<dbReference type="GeneID" id="107274473"/>
<dbReference type="KEGG" id="ccin:107274473"/>
<dbReference type="InterPro" id="IPR013785">
    <property type="entry name" value="Aldolase_TIM"/>
</dbReference>
<name>A0AAJ7CEX0_CEPCN</name>
<evidence type="ECO:0000256" key="5">
    <source>
        <dbReference type="ARBA" id="ARBA00023126"/>
    </source>
</evidence>
<keyword evidence="4 8" id="KW-0808">Transferase</keyword>
<keyword evidence="6" id="KW-0704">Schiff base</keyword>
<evidence type="ECO:0000256" key="4">
    <source>
        <dbReference type="ARBA" id="ARBA00022679"/>
    </source>
</evidence>
<accession>A0AAJ7CEX0</accession>
<dbReference type="CDD" id="cd00957">
    <property type="entry name" value="Transaldolase_TalAB"/>
    <property type="match status" value="1"/>
</dbReference>
<keyword evidence="9" id="KW-1185">Reference proteome</keyword>
<dbReference type="InterPro" id="IPR004730">
    <property type="entry name" value="Transaldolase_1"/>
</dbReference>
<dbReference type="GO" id="GO:0004801">
    <property type="term" value="F:transaldolase activity"/>
    <property type="evidence" value="ECO:0007669"/>
    <property type="project" value="UniProtKB-EC"/>
</dbReference>
<evidence type="ECO:0000256" key="6">
    <source>
        <dbReference type="ARBA" id="ARBA00023270"/>
    </source>
</evidence>
<evidence type="ECO:0000313" key="10">
    <source>
        <dbReference type="RefSeq" id="XP_015609122.1"/>
    </source>
</evidence>
<comment type="pathway">
    <text evidence="1 8">Carbohydrate degradation; pentose phosphate pathway; D-glyceraldehyde 3-phosphate and beta-D-fructose 6-phosphate from D-ribose 5-phosphate and D-xylulose 5-phosphate (non-oxidative stage): step 2/3.</text>
</comment>
<dbReference type="Gene3D" id="3.20.20.70">
    <property type="entry name" value="Aldolase class I"/>
    <property type="match status" value="1"/>
</dbReference>
<organism evidence="9 10">
    <name type="scientific">Cephus cinctus</name>
    <name type="common">Wheat stem sawfly</name>
    <dbReference type="NCBI Taxonomy" id="211228"/>
    <lineage>
        <taxon>Eukaryota</taxon>
        <taxon>Metazoa</taxon>
        <taxon>Ecdysozoa</taxon>
        <taxon>Arthropoda</taxon>
        <taxon>Hexapoda</taxon>
        <taxon>Insecta</taxon>
        <taxon>Pterygota</taxon>
        <taxon>Neoptera</taxon>
        <taxon>Endopterygota</taxon>
        <taxon>Hymenoptera</taxon>
        <taxon>Cephoidea</taxon>
        <taxon>Cephidae</taxon>
        <taxon>Cephus</taxon>
    </lineage>
</organism>
<dbReference type="NCBIfam" id="TIGR00874">
    <property type="entry name" value="talAB"/>
    <property type="match status" value="1"/>
</dbReference>
<dbReference type="RefSeq" id="XP_015609122.1">
    <property type="nucleotide sequence ID" value="XM_015753636.2"/>
</dbReference>
<dbReference type="AlphaFoldDB" id="A0AAJ7CEX0"/>
<dbReference type="Proteomes" id="UP000694920">
    <property type="component" value="Unplaced"/>
</dbReference>
<dbReference type="PANTHER" id="PTHR10683">
    <property type="entry name" value="TRANSALDOLASE"/>
    <property type="match status" value="1"/>
</dbReference>
<dbReference type="InterPro" id="IPR018225">
    <property type="entry name" value="Transaldolase_AS"/>
</dbReference>
<comment type="catalytic activity">
    <reaction evidence="7 8">
        <text>D-sedoheptulose 7-phosphate + D-glyceraldehyde 3-phosphate = D-erythrose 4-phosphate + beta-D-fructose 6-phosphate</text>
        <dbReference type="Rhea" id="RHEA:17053"/>
        <dbReference type="ChEBI" id="CHEBI:16897"/>
        <dbReference type="ChEBI" id="CHEBI:57483"/>
        <dbReference type="ChEBI" id="CHEBI:57634"/>
        <dbReference type="ChEBI" id="CHEBI:59776"/>
        <dbReference type="EC" id="2.2.1.2"/>
    </reaction>
</comment>
<comment type="similarity">
    <text evidence="2">Belongs to the transaldolase family. Type 1 subfamily.</text>
</comment>
<dbReference type="FunFam" id="3.20.20.70:FF:000088">
    <property type="entry name" value="Transaldolase"/>
    <property type="match status" value="1"/>
</dbReference>